<protein>
    <submittedName>
        <fullName evidence="1">Xylosidase/arabinosidase</fullName>
    </submittedName>
</protein>
<sequence length="203" mass="23326">MKTRILFLFLYCSVGNWACPIAVHGQTYTYNAEKDIRYYMMDKKDIKKLSVGPTGQTYVSSDEKVATIKGNSIKAVSYGDCIIYAVAGGRQSVFARVTVGWQVQNPILPYSWEMYVPDTEAHNFDGKIYVYGSLDMEYDGRFCSPYYISLMTPDLKRWESHGYSYTAFDEGNPYPGKILWDSDGNYYNGKYLLYGFYEADYTI</sequence>
<accession>A0A5J4PR61</accession>
<gene>
    <name evidence="1" type="ORF">EZS27_037542</name>
</gene>
<proteinExistence type="predicted"/>
<dbReference type="Gene3D" id="2.115.10.20">
    <property type="entry name" value="Glycosyl hydrolase domain, family 43"/>
    <property type="match status" value="1"/>
</dbReference>
<dbReference type="SUPFAM" id="SSF75005">
    <property type="entry name" value="Arabinanase/levansucrase/invertase"/>
    <property type="match status" value="1"/>
</dbReference>
<comment type="caution">
    <text evidence="1">The sequence shown here is derived from an EMBL/GenBank/DDBJ whole genome shotgun (WGS) entry which is preliminary data.</text>
</comment>
<dbReference type="SUPFAM" id="SSF49373">
    <property type="entry name" value="Invasin/intimin cell-adhesion fragments"/>
    <property type="match status" value="1"/>
</dbReference>
<name>A0A5J4PR61_9ZZZZ</name>
<evidence type="ECO:0000313" key="1">
    <source>
        <dbReference type="EMBL" id="KAA6311300.1"/>
    </source>
</evidence>
<dbReference type="EMBL" id="SNRY01007007">
    <property type="protein sequence ID" value="KAA6311300.1"/>
    <property type="molecule type" value="Genomic_DNA"/>
</dbReference>
<organism evidence="1">
    <name type="scientific">termite gut metagenome</name>
    <dbReference type="NCBI Taxonomy" id="433724"/>
    <lineage>
        <taxon>unclassified sequences</taxon>
        <taxon>metagenomes</taxon>
        <taxon>organismal metagenomes</taxon>
    </lineage>
</organism>
<dbReference type="InterPro" id="IPR023296">
    <property type="entry name" value="Glyco_hydro_beta-prop_sf"/>
</dbReference>
<dbReference type="InterPro" id="IPR008964">
    <property type="entry name" value="Invasin/intimin_cell_adhesion"/>
</dbReference>
<reference evidence="1" key="1">
    <citation type="submission" date="2019-03" db="EMBL/GenBank/DDBJ databases">
        <title>Single cell metagenomics reveals metabolic interactions within the superorganism composed of flagellate Streblomastix strix and complex community of Bacteroidetes bacteria on its surface.</title>
        <authorList>
            <person name="Treitli S.C."/>
            <person name="Kolisko M."/>
            <person name="Husnik F."/>
            <person name="Keeling P."/>
            <person name="Hampl V."/>
        </authorList>
    </citation>
    <scope>NUCLEOTIDE SEQUENCE</scope>
    <source>
        <strain evidence="1">STM</strain>
    </source>
</reference>
<feature type="non-terminal residue" evidence="1">
    <location>
        <position position="203"/>
    </location>
</feature>
<dbReference type="AlphaFoldDB" id="A0A5J4PR61"/>